<comment type="caution">
    <text evidence="1">The sequence shown here is derived from an EMBL/GenBank/DDBJ whole genome shotgun (WGS) entry which is preliminary data.</text>
</comment>
<organism evidence="1 2">
    <name type="scientific">Ambrosia artemisiifolia</name>
    <name type="common">Common ragweed</name>
    <dbReference type="NCBI Taxonomy" id="4212"/>
    <lineage>
        <taxon>Eukaryota</taxon>
        <taxon>Viridiplantae</taxon>
        <taxon>Streptophyta</taxon>
        <taxon>Embryophyta</taxon>
        <taxon>Tracheophyta</taxon>
        <taxon>Spermatophyta</taxon>
        <taxon>Magnoliopsida</taxon>
        <taxon>eudicotyledons</taxon>
        <taxon>Gunneridae</taxon>
        <taxon>Pentapetalae</taxon>
        <taxon>asterids</taxon>
        <taxon>campanulids</taxon>
        <taxon>Asterales</taxon>
        <taxon>Asteraceae</taxon>
        <taxon>Asteroideae</taxon>
        <taxon>Heliantheae alliance</taxon>
        <taxon>Heliantheae</taxon>
        <taxon>Ambrosia</taxon>
    </lineage>
</organism>
<protein>
    <submittedName>
        <fullName evidence="1">Uncharacterized protein</fullName>
    </submittedName>
</protein>
<name>A0AAD5CQK7_AMBAR</name>
<dbReference type="AlphaFoldDB" id="A0AAD5CQK7"/>
<gene>
    <name evidence="1" type="ORF">M8C21_016240</name>
</gene>
<dbReference type="EMBL" id="JAMZMK010007018">
    <property type="protein sequence ID" value="KAI7746162.1"/>
    <property type="molecule type" value="Genomic_DNA"/>
</dbReference>
<proteinExistence type="predicted"/>
<accession>A0AAD5CQK7</accession>
<evidence type="ECO:0000313" key="1">
    <source>
        <dbReference type="EMBL" id="KAI7746162.1"/>
    </source>
</evidence>
<keyword evidence="2" id="KW-1185">Reference proteome</keyword>
<dbReference type="PANTHER" id="PTHR47177:SF4">
    <property type="entry name" value="OS06G0283200 PROTEIN"/>
    <property type="match status" value="1"/>
</dbReference>
<evidence type="ECO:0000313" key="2">
    <source>
        <dbReference type="Proteomes" id="UP001206925"/>
    </source>
</evidence>
<dbReference type="Proteomes" id="UP001206925">
    <property type="component" value="Unassembled WGS sequence"/>
</dbReference>
<sequence length="221" mass="24305">MNERLLNEASKVRPDSSYFGGLKKNERLLNEACEVRPDSNYFVSLKKEERLLNEADKVRQHSNQFGGLEKNVSGPSSSKIIASAQVKNGGYNSRNLSTASNVVVSSGQSSSIATDKHSAKMVIDNSLEKKEHIKNETQLDGNIREIENAKSEIQSLVKLNLKLLSKEKKLEANVFKEVARHATHSIMAACGIEAPKARFRSFGRLDVVTTIADDATTACKA</sequence>
<dbReference type="PANTHER" id="PTHR47177">
    <property type="entry name" value="F18C1.6 PROTEIN"/>
    <property type="match status" value="1"/>
</dbReference>
<reference evidence="1" key="1">
    <citation type="submission" date="2022-06" db="EMBL/GenBank/DDBJ databases">
        <title>Uncovering the hologenomic basis of an extraordinary plant invasion.</title>
        <authorList>
            <person name="Bieker V.C."/>
            <person name="Martin M.D."/>
            <person name="Gilbert T."/>
            <person name="Hodgins K."/>
            <person name="Battlay P."/>
            <person name="Petersen B."/>
            <person name="Wilson J."/>
        </authorList>
    </citation>
    <scope>NUCLEOTIDE SEQUENCE</scope>
    <source>
        <strain evidence="1">AA19_3_7</strain>
        <tissue evidence="1">Leaf</tissue>
    </source>
</reference>